<sequence length="334" mass="37163">MYAGFGLFLFIICFILLIHINQSFHHHHSHDDIFLDTILISSTNVEPILFFQNEPIPIASSVVDDLTTLASAIYIISFIIIIFILLAWITHYNAPCSSLITSILSTITGLPEPIIHSVALCGSCCVWCEKTWLFRRIHQFNIWISNKIKQFLSVTCKVLYDTVCPCCQPPDTPSNRSIIGSLPASVIAMINVPDTSHSLSSKPSVTVVEPTSVSSEPSIEIQDSKTSRIRSVKTIVDAHQIDENKSTRKKQYKRSRRQVALQQQSMIDKSSHVAEDSTTESPVDELIRMILAVHLRSINIDALSFLTFGSVVSAPNSITNSFACVLITFDLNVS</sequence>
<evidence type="ECO:0000313" key="3">
    <source>
        <dbReference type="EMBL" id="CAF1004321.1"/>
    </source>
</evidence>
<keyword evidence="2" id="KW-0732">Signal</keyword>
<keyword evidence="1" id="KW-1133">Transmembrane helix</keyword>
<comment type="caution">
    <text evidence="3">The sequence shown here is derived from an EMBL/GenBank/DDBJ whole genome shotgun (WGS) entry which is preliminary data.</text>
</comment>
<dbReference type="AlphaFoldDB" id="A0A814H388"/>
<proteinExistence type="predicted"/>
<name>A0A814H388_9BILA</name>
<feature type="transmembrane region" description="Helical" evidence="1">
    <location>
        <begin position="69"/>
        <end position="89"/>
    </location>
</feature>
<gene>
    <name evidence="3" type="ORF">VCS650_LOCUS14905</name>
</gene>
<feature type="chain" id="PRO_5032720459" evidence="2">
    <location>
        <begin position="24"/>
        <end position="334"/>
    </location>
</feature>
<keyword evidence="1" id="KW-0812">Transmembrane</keyword>
<evidence type="ECO:0000256" key="2">
    <source>
        <dbReference type="SAM" id="SignalP"/>
    </source>
</evidence>
<evidence type="ECO:0000256" key="1">
    <source>
        <dbReference type="SAM" id="Phobius"/>
    </source>
</evidence>
<dbReference type="EMBL" id="CAJNON010000127">
    <property type="protein sequence ID" value="CAF1004321.1"/>
    <property type="molecule type" value="Genomic_DNA"/>
</dbReference>
<evidence type="ECO:0000313" key="4">
    <source>
        <dbReference type="Proteomes" id="UP000663891"/>
    </source>
</evidence>
<organism evidence="3 4">
    <name type="scientific">Adineta steineri</name>
    <dbReference type="NCBI Taxonomy" id="433720"/>
    <lineage>
        <taxon>Eukaryota</taxon>
        <taxon>Metazoa</taxon>
        <taxon>Spiralia</taxon>
        <taxon>Gnathifera</taxon>
        <taxon>Rotifera</taxon>
        <taxon>Eurotatoria</taxon>
        <taxon>Bdelloidea</taxon>
        <taxon>Adinetida</taxon>
        <taxon>Adinetidae</taxon>
        <taxon>Adineta</taxon>
    </lineage>
</organism>
<accession>A0A814H388</accession>
<keyword evidence="1" id="KW-0472">Membrane</keyword>
<feature type="signal peptide" evidence="2">
    <location>
        <begin position="1"/>
        <end position="23"/>
    </location>
</feature>
<protein>
    <submittedName>
        <fullName evidence="3">Uncharacterized protein</fullName>
    </submittedName>
</protein>
<dbReference type="Proteomes" id="UP000663891">
    <property type="component" value="Unassembled WGS sequence"/>
</dbReference>
<dbReference type="OrthoDB" id="10052474at2759"/>
<reference evidence="3" key="1">
    <citation type="submission" date="2021-02" db="EMBL/GenBank/DDBJ databases">
        <authorList>
            <person name="Nowell W R."/>
        </authorList>
    </citation>
    <scope>NUCLEOTIDE SEQUENCE</scope>
</reference>